<feature type="transmembrane region" description="Helical" evidence="2">
    <location>
        <begin position="97"/>
        <end position="130"/>
    </location>
</feature>
<dbReference type="RefSeq" id="XP_034252450.1">
    <property type="nucleotide sequence ID" value="XM_034396559.1"/>
</dbReference>
<reference evidence="4" key="1">
    <citation type="submission" date="2025-08" db="UniProtKB">
        <authorList>
            <consortium name="RefSeq"/>
        </authorList>
    </citation>
    <scope>IDENTIFICATION</scope>
    <source>
        <tissue evidence="4">Total insect</tissue>
    </source>
</reference>
<keyword evidence="2" id="KW-0812">Transmembrane</keyword>
<dbReference type="AlphaFoldDB" id="A0A6P9A4L8"/>
<organism evidence="4">
    <name type="scientific">Thrips palmi</name>
    <name type="common">Melon thrips</name>
    <dbReference type="NCBI Taxonomy" id="161013"/>
    <lineage>
        <taxon>Eukaryota</taxon>
        <taxon>Metazoa</taxon>
        <taxon>Ecdysozoa</taxon>
        <taxon>Arthropoda</taxon>
        <taxon>Hexapoda</taxon>
        <taxon>Insecta</taxon>
        <taxon>Pterygota</taxon>
        <taxon>Neoptera</taxon>
        <taxon>Paraneoptera</taxon>
        <taxon>Thysanoptera</taxon>
        <taxon>Terebrantia</taxon>
        <taxon>Thripoidea</taxon>
        <taxon>Thripidae</taxon>
        <taxon>Thrips</taxon>
    </lineage>
</organism>
<evidence type="ECO:0000256" key="1">
    <source>
        <dbReference type="SAM" id="MobiDB-lite"/>
    </source>
</evidence>
<dbReference type="OrthoDB" id="8196547at2759"/>
<feature type="transmembrane region" description="Helical" evidence="2">
    <location>
        <begin position="142"/>
        <end position="167"/>
    </location>
</feature>
<dbReference type="InParanoid" id="A0A6P9A4L8"/>
<dbReference type="KEGG" id="tpal:117651941"/>
<protein>
    <submittedName>
        <fullName evidence="4">Uncharacterized protein LOC117651941</fullName>
    </submittedName>
</protein>
<accession>A0A6P9A4L8</accession>
<name>A0A6P9A4L8_THRPL</name>
<proteinExistence type="predicted"/>
<evidence type="ECO:0000256" key="2">
    <source>
        <dbReference type="SAM" id="Phobius"/>
    </source>
</evidence>
<dbReference type="GeneID" id="117651941"/>
<evidence type="ECO:0000313" key="4">
    <source>
        <dbReference type="RefSeq" id="XP_034252450.1"/>
    </source>
</evidence>
<keyword evidence="3" id="KW-1185">Reference proteome</keyword>
<gene>
    <name evidence="4" type="primary">LOC117651941</name>
</gene>
<evidence type="ECO:0000313" key="3">
    <source>
        <dbReference type="Proteomes" id="UP000515158"/>
    </source>
</evidence>
<dbReference type="Pfam" id="PF16015">
    <property type="entry name" value="Promethin"/>
    <property type="match status" value="1"/>
</dbReference>
<sequence length="234" mass="25648">MVQGVDMDNAHKIPQPASPVEDKCDPKKIQQPKIEENKKTAHPHDNAAVKTLTYYNRTGVRWVRWLVKAASKILAEIPVQDVIREIKIFMSHHPLAAAFVASVAVACGIPIFIFVAFAVITILFTFGGFIIIEGAVLAAGSFALVVCLATMVIAFITVSFFAGLLYVTFTQIDSMVRLHVPSGEPAQPFDSRLPQVLASLRNLPNSSRQSRVRAMQPPLSSNNLNGHVHTHNSK</sequence>
<feature type="region of interest" description="Disordered" evidence="1">
    <location>
        <begin position="1"/>
        <end position="27"/>
    </location>
</feature>
<keyword evidence="2" id="KW-0472">Membrane</keyword>
<feature type="region of interest" description="Disordered" evidence="1">
    <location>
        <begin position="206"/>
        <end position="234"/>
    </location>
</feature>
<keyword evidence="2" id="KW-1133">Transmembrane helix</keyword>
<dbReference type="Proteomes" id="UP000515158">
    <property type="component" value="Unplaced"/>
</dbReference>